<keyword evidence="3" id="KW-1185">Reference proteome</keyword>
<evidence type="ECO:0000256" key="1">
    <source>
        <dbReference type="SAM" id="SignalP"/>
    </source>
</evidence>
<feature type="chain" id="PRO_5008904254" evidence="1">
    <location>
        <begin position="25"/>
        <end position="298"/>
    </location>
</feature>
<protein>
    <submittedName>
        <fullName evidence="2">Zinc metalloproteinase nas-39</fullName>
    </submittedName>
</protein>
<dbReference type="AlphaFoldDB" id="A0A1D2MMA9"/>
<gene>
    <name evidence="2" type="ORF">Ocin01_12736</name>
</gene>
<dbReference type="OrthoDB" id="6366701at2759"/>
<evidence type="ECO:0000313" key="3">
    <source>
        <dbReference type="Proteomes" id="UP000094527"/>
    </source>
</evidence>
<comment type="caution">
    <text evidence="2">The sequence shown here is derived from an EMBL/GenBank/DDBJ whole genome shotgun (WGS) entry which is preliminary data.</text>
</comment>
<feature type="signal peptide" evidence="1">
    <location>
        <begin position="1"/>
        <end position="24"/>
    </location>
</feature>
<dbReference type="SUPFAM" id="SSF49854">
    <property type="entry name" value="Spermadhesin, CUB domain"/>
    <property type="match status" value="2"/>
</dbReference>
<accession>A0A1D2MMA9</accession>
<dbReference type="EMBL" id="LJIJ01000885">
    <property type="protein sequence ID" value="ODM93944.1"/>
    <property type="molecule type" value="Genomic_DNA"/>
</dbReference>
<organism evidence="2 3">
    <name type="scientific">Orchesella cincta</name>
    <name type="common">Springtail</name>
    <name type="synonym">Podura cincta</name>
    <dbReference type="NCBI Taxonomy" id="48709"/>
    <lineage>
        <taxon>Eukaryota</taxon>
        <taxon>Metazoa</taxon>
        <taxon>Ecdysozoa</taxon>
        <taxon>Arthropoda</taxon>
        <taxon>Hexapoda</taxon>
        <taxon>Collembola</taxon>
        <taxon>Entomobryomorpha</taxon>
        <taxon>Entomobryoidea</taxon>
        <taxon>Orchesellidae</taxon>
        <taxon>Orchesellinae</taxon>
        <taxon>Orchesella</taxon>
    </lineage>
</organism>
<dbReference type="Proteomes" id="UP000094527">
    <property type="component" value="Unassembled WGS sequence"/>
</dbReference>
<evidence type="ECO:0000313" key="2">
    <source>
        <dbReference type="EMBL" id="ODM93944.1"/>
    </source>
</evidence>
<proteinExistence type="predicted"/>
<dbReference type="InterPro" id="IPR035914">
    <property type="entry name" value="Sperma_CUB_dom_sf"/>
</dbReference>
<sequence>MLSIKLLFLVFFATIQSSFSSAQAEFSESKESPYYNLNLIENEDISPNNCAFSTVCGEILNSTGGVISYRVFQNLVPNERCVWIIRGGNPSGYNIHVREVGFSRNNYDTQITATCFSKGSQPFHRDISEPDLHSVSSCDVLMITFHSSDYVGGYTGFMLEYNVQLIGGGNSVSRNSTDFILDRDFSVLHHPNASALYSNDEVSLFVFVPSNNIFSPNKKTNLLFMEESLEACCDLVNLFVFMGNSNNQIKWEWQETLLGNRTIVSNSDLAVLEFTTDSSVVRSGFQLVLAREGNECEH</sequence>
<reference evidence="2 3" key="1">
    <citation type="journal article" date="2016" name="Genome Biol. Evol.">
        <title>Gene Family Evolution Reflects Adaptation to Soil Environmental Stressors in the Genome of the Collembolan Orchesella cincta.</title>
        <authorList>
            <person name="Faddeeva-Vakhrusheva A."/>
            <person name="Derks M.F."/>
            <person name="Anvar S.Y."/>
            <person name="Agamennone V."/>
            <person name="Suring W."/>
            <person name="Smit S."/>
            <person name="van Straalen N.M."/>
            <person name="Roelofs D."/>
        </authorList>
    </citation>
    <scope>NUCLEOTIDE SEQUENCE [LARGE SCALE GENOMIC DNA]</scope>
    <source>
        <tissue evidence="2">Mixed pool</tissue>
    </source>
</reference>
<name>A0A1D2MMA9_ORCCI</name>
<keyword evidence="1" id="KW-0732">Signal</keyword>
<dbReference type="Gene3D" id="2.60.120.290">
    <property type="entry name" value="Spermadhesin, CUB domain"/>
    <property type="match status" value="1"/>
</dbReference>